<name>A0A556PDN8_9BACI</name>
<organism evidence="6 7">
    <name type="scientific">Allobacillus salarius</name>
    <dbReference type="NCBI Taxonomy" id="1955272"/>
    <lineage>
        <taxon>Bacteria</taxon>
        <taxon>Bacillati</taxon>
        <taxon>Bacillota</taxon>
        <taxon>Bacilli</taxon>
        <taxon>Bacillales</taxon>
        <taxon>Bacillaceae</taxon>
        <taxon>Allobacillus</taxon>
    </lineage>
</organism>
<dbReference type="Pfam" id="PF01420">
    <property type="entry name" value="Methylase_S"/>
    <property type="match status" value="2"/>
</dbReference>
<dbReference type="AlphaFoldDB" id="A0A556PDN8"/>
<evidence type="ECO:0000313" key="7">
    <source>
        <dbReference type="Proteomes" id="UP000316425"/>
    </source>
</evidence>
<dbReference type="InterPro" id="IPR051212">
    <property type="entry name" value="Type-I_RE_S_subunit"/>
</dbReference>
<evidence type="ECO:0000256" key="3">
    <source>
        <dbReference type="ARBA" id="ARBA00023125"/>
    </source>
</evidence>
<accession>A0A556PDN8</accession>
<evidence type="ECO:0000256" key="2">
    <source>
        <dbReference type="ARBA" id="ARBA00022747"/>
    </source>
</evidence>
<dbReference type="InterPro" id="IPR000055">
    <property type="entry name" value="Restrct_endonuc_typeI_TRD"/>
</dbReference>
<gene>
    <name evidence="6" type="ORF">FPQ13_09905</name>
</gene>
<comment type="similarity">
    <text evidence="1">Belongs to the type-I restriction system S methylase family.</text>
</comment>
<evidence type="ECO:0000256" key="1">
    <source>
        <dbReference type="ARBA" id="ARBA00010923"/>
    </source>
</evidence>
<keyword evidence="7" id="KW-1185">Reference proteome</keyword>
<dbReference type="Gene3D" id="3.90.220.20">
    <property type="entry name" value="DNA methylase specificity domains"/>
    <property type="match status" value="2"/>
</dbReference>
<keyword evidence="3" id="KW-0238">DNA-binding</keyword>
<evidence type="ECO:0000256" key="4">
    <source>
        <dbReference type="ARBA" id="ARBA00038652"/>
    </source>
</evidence>
<dbReference type="InterPro" id="IPR044946">
    <property type="entry name" value="Restrct_endonuc_typeI_TRD_sf"/>
</dbReference>
<dbReference type="CDD" id="cd17262">
    <property type="entry name" value="RMtype1_S_Aco12261I-TRD2-CR2"/>
    <property type="match status" value="1"/>
</dbReference>
<reference evidence="6 7" key="1">
    <citation type="submission" date="2019-07" db="EMBL/GenBank/DDBJ databases">
        <title>Allobacillus sp. nov. SKP isolated from shrimp paste of Euphausiacea.</title>
        <authorList>
            <person name="Kanchanasin P."/>
            <person name="Tanasupawat S."/>
            <person name="Shi W."/>
            <person name="Wu L."/>
            <person name="Ma J."/>
        </authorList>
    </citation>
    <scope>NUCLEOTIDE SEQUENCE [LARGE SCALE GENOMIC DNA]</scope>
    <source>
        <strain evidence="6 7">SKP4-8</strain>
    </source>
</reference>
<dbReference type="PANTHER" id="PTHR43140">
    <property type="entry name" value="TYPE-1 RESTRICTION ENZYME ECOKI SPECIFICITY PROTEIN"/>
    <property type="match status" value="1"/>
</dbReference>
<dbReference type="RefSeq" id="WP_144089172.1">
    <property type="nucleotide sequence ID" value="NZ_VMHE01000019.1"/>
</dbReference>
<sequence>MSVTIETIKQKILEQAMRGELVEQDPNDEPVEILLEQIKEEKEKLIKEKKIKKQKPMQPIEEDEIPYELPKGWQWVRLGEVAELLNGRAYKKHELLDEGEGRTPVLRVGNFFTNNSWYYSDLELSDDKYCDNGDLLYAWSASFGPKIWNGGKVIYHYHIWKVNIFGGVSKQFLYFLLLKDVIDIKDVTTGSTMIHVTKANMEKRLFPLPPIQEQFRIAEKIKSLFSLCDKWEEEVTKQQNHLSVLRNKVLDDAMRGLLVEQDESDEPAEKLLEKIGEEREQLIKEKKIKKQKALPRIEEDEIPYDIPENWSWVRFGDVSFNRDGERVPLSKSERESRSGKYDYYGASGVIDKIDDYIFNESLLLIGEDGANLIRRKTPIAFIAEGEYWVNNHAHVIDAMEFTMLKFLEFYINSIDLKPYVTGTAQPKLNQSSLNKILIALPPLNEQKRIVEKIENIYEYIDQLEKHMVLPK</sequence>
<dbReference type="GO" id="GO:0003677">
    <property type="term" value="F:DNA binding"/>
    <property type="evidence" value="ECO:0007669"/>
    <property type="project" value="UniProtKB-KW"/>
</dbReference>
<dbReference type="GO" id="GO:0009307">
    <property type="term" value="P:DNA restriction-modification system"/>
    <property type="evidence" value="ECO:0007669"/>
    <property type="project" value="UniProtKB-KW"/>
</dbReference>
<feature type="domain" description="Type I restriction modification DNA specificity" evidence="5">
    <location>
        <begin position="307"/>
        <end position="465"/>
    </location>
</feature>
<dbReference type="CDD" id="cd17254">
    <property type="entry name" value="RMtype1_S_FclI-TRD1-CR1_like"/>
    <property type="match status" value="1"/>
</dbReference>
<dbReference type="EMBL" id="VMHE01000019">
    <property type="protein sequence ID" value="TSJ62499.1"/>
    <property type="molecule type" value="Genomic_DNA"/>
</dbReference>
<keyword evidence="2" id="KW-0680">Restriction system</keyword>
<comment type="subunit">
    <text evidence="4">The methyltransferase is composed of M and S polypeptides.</text>
</comment>
<feature type="domain" description="Type I restriction modification DNA specificity" evidence="5">
    <location>
        <begin position="70"/>
        <end position="234"/>
    </location>
</feature>
<dbReference type="OrthoDB" id="9811611at2"/>
<proteinExistence type="inferred from homology"/>
<protein>
    <recommendedName>
        <fullName evidence="5">Type I restriction modification DNA specificity domain-containing protein</fullName>
    </recommendedName>
</protein>
<dbReference type="Proteomes" id="UP000316425">
    <property type="component" value="Unassembled WGS sequence"/>
</dbReference>
<evidence type="ECO:0000259" key="5">
    <source>
        <dbReference type="Pfam" id="PF01420"/>
    </source>
</evidence>
<dbReference type="PANTHER" id="PTHR43140:SF1">
    <property type="entry name" value="TYPE I RESTRICTION ENZYME ECOKI SPECIFICITY SUBUNIT"/>
    <property type="match status" value="1"/>
</dbReference>
<evidence type="ECO:0000313" key="6">
    <source>
        <dbReference type="EMBL" id="TSJ62499.1"/>
    </source>
</evidence>
<dbReference type="SUPFAM" id="SSF116734">
    <property type="entry name" value="DNA methylase specificity domain"/>
    <property type="match status" value="2"/>
</dbReference>
<comment type="caution">
    <text evidence="6">The sequence shown here is derived from an EMBL/GenBank/DDBJ whole genome shotgun (WGS) entry which is preliminary data.</text>
</comment>